<comment type="similarity">
    <text evidence="4">Belongs to the peptidase M49 family.</text>
</comment>
<evidence type="ECO:0000256" key="8">
    <source>
        <dbReference type="ARBA" id="ARBA00022490"/>
    </source>
</evidence>
<name>A0A7M7JLT3_VARDE</name>
<dbReference type="AlphaFoldDB" id="A0A7M7JLT3"/>
<evidence type="ECO:0000256" key="12">
    <source>
        <dbReference type="ARBA" id="ARBA00022833"/>
    </source>
</evidence>
<organism evidence="18 19">
    <name type="scientific">Varroa destructor</name>
    <name type="common">Honeybee mite</name>
    <dbReference type="NCBI Taxonomy" id="109461"/>
    <lineage>
        <taxon>Eukaryota</taxon>
        <taxon>Metazoa</taxon>
        <taxon>Ecdysozoa</taxon>
        <taxon>Arthropoda</taxon>
        <taxon>Chelicerata</taxon>
        <taxon>Arachnida</taxon>
        <taxon>Acari</taxon>
        <taxon>Parasitiformes</taxon>
        <taxon>Mesostigmata</taxon>
        <taxon>Gamasina</taxon>
        <taxon>Dermanyssoidea</taxon>
        <taxon>Varroidae</taxon>
        <taxon>Varroa</taxon>
    </lineage>
</organism>
<dbReference type="InParanoid" id="A0A7M7JLT3"/>
<dbReference type="RefSeq" id="XP_022652407.1">
    <property type="nucleotide sequence ID" value="XM_022796672.1"/>
</dbReference>
<comment type="cofactor">
    <cofactor evidence="2">
        <name>Zn(2+)</name>
        <dbReference type="ChEBI" id="CHEBI:29105"/>
    </cofactor>
</comment>
<dbReference type="InterPro" id="IPR039461">
    <property type="entry name" value="Peptidase_M49"/>
</dbReference>
<protein>
    <recommendedName>
        <fullName evidence="6">Dipeptidyl peptidase 3</fullName>
        <ecNumber evidence="5">3.4.14.4</ecNumber>
    </recommendedName>
    <alternativeName>
        <fullName evidence="14">Dipeptidyl aminopeptidase III</fullName>
    </alternativeName>
    <alternativeName>
        <fullName evidence="15">Dipeptidyl peptidase III</fullName>
    </alternativeName>
</protein>
<keyword evidence="7" id="KW-0031">Aminopeptidase</keyword>
<dbReference type="Gene3D" id="3.30.540.30">
    <property type="match status" value="3"/>
</dbReference>
<comment type="catalytic activity">
    <reaction evidence="1">
        <text>Release of an N-terminal dipeptide from a peptide comprising four or more residues, with broad specificity. Also acts on dipeptidyl 2-naphthylamides.</text>
        <dbReference type="EC" id="3.4.14.4"/>
    </reaction>
</comment>
<feature type="transmembrane region" description="Helical" evidence="17">
    <location>
        <begin position="82"/>
        <end position="104"/>
    </location>
</feature>
<dbReference type="PANTHER" id="PTHR23422">
    <property type="entry name" value="DIPEPTIDYL PEPTIDASE III-RELATED"/>
    <property type="match status" value="1"/>
</dbReference>
<dbReference type="OrthoDB" id="4694525at2759"/>
<evidence type="ECO:0000256" key="4">
    <source>
        <dbReference type="ARBA" id="ARBA00010200"/>
    </source>
</evidence>
<dbReference type="EnsemblMetazoa" id="XM_022796672">
    <property type="protein sequence ID" value="XP_022652407"/>
    <property type="gene ID" value="LOC111246680"/>
</dbReference>
<dbReference type="Proteomes" id="UP000594260">
    <property type="component" value="Unplaced"/>
</dbReference>
<keyword evidence="17" id="KW-0472">Membrane</keyword>
<feature type="region of interest" description="Disordered" evidence="16">
    <location>
        <begin position="1"/>
        <end position="29"/>
    </location>
</feature>
<evidence type="ECO:0000256" key="10">
    <source>
        <dbReference type="ARBA" id="ARBA00022723"/>
    </source>
</evidence>
<evidence type="ECO:0000256" key="5">
    <source>
        <dbReference type="ARBA" id="ARBA00012063"/>
    </source>
</evidence>
<evidence type="ECO:0000256" key="6">
    <source>
        <dbReference type="ARBA" id="ARBA00014713"/>
    </source>
</evidence>
<keyword evidence="10" id="KW-0479">Metal-binding</keyword>
<dbReference type="OMA" id="QRYWIRD"/>
<dbReference type="GO" id="GO:0046872">
    <property type="term" value="F:metal ion binding"/>
    <property type="evidence" value="ECO:0007669"/>
    <property type="project" value="UniProtKB-KW"/>
</dbReference>
<evidence type="ECO:0000256" key="7">
    <source>
        <dbReference type="ARBA" id="ARBA00022438"/>
    </source>
</evidence>
<evidence type="ECO:0000256" key="9">
    <source>
        <dbReference type="ARBA" id="ARBA00022670"/>
    </source>
</evidence>
<dbReference type="KEGG" id="vde:111246680"/>
<evidence type="ECO:0000256" key="13">
    <source>
        <dbReference type="ARBA" id="ARBA00023049"/>
    </source>
</evidence>
<keyword evidence="12" id="KW-0862">Zinc</keyword>
<dbReference type="GO" id="GO:0008237">
    <property type="term" value="F:metallopeptidase activity"/>
    <property type="evidence" value="ECO:0007669"/>
    <property type="project" value="UniProtKB-KW"/>
</dbReference>
<dbReference type="GO" id="GO:0005737">
    <property type="term" value="C:cytoplasm"/>
    <property type="evidence" value="ECO:0007669"/>
    <property type="project" value="UniProtKB-SubCell"/>
</dbReference>
<dbReference type="GeneID" id="111246680"/>
<dbReference type="GO" id="GO:0008239">
    <property type="term" value="F:dipeptidyl-peptidase activity"/>
    <property type="evidence" value="ECO:0007669"/>
    <property type="project" value="UniProtKB-EC"/>
</dbReference>
<dbReference type="GO" id="GO:0004177">
    <property type="term" value="F:aminopeptidase activity"/>
    <property type="evidence" value="ECO:0007669"/>
    <property type="project" value="UniProtKB-KW"/>
</dbReference>
<comment type="subcellular location">
    <subcellularLocation>
        <location evidence="3">Cytoplasm</location>
    </subcellularLocation>
</comment>
<dbReference type="EC" id="3.4.14.4" evidence="5"/>
<evidence type="ECO:0000256" key="17">
    <source>
        <dbReference type="SAM" id="Phobius"/>
    </source>
</evidence>
<dbReference type="CTD" id="40996"/>
<evidence type="ECO:0000256" key="1">
    <source>
        <dbReference type="ARBA" id="ARBA00001336"/>
    </source>
</evidence>
<dbReference type="FunFam" id="3.30.540.30:FF:000001">
    <property type="entry name" value="Dipeptidyl peptidase 3"/>
    <property type="match status" value="1"/>
</dbReference>
<keyword evidence="13" id="KW-0482">Metalloprotease</keyword>
<keyword evidence="9" id="KW-0645">Protease</keyword>
<keyword evidence="17" id="KW-1133">Transmembrane helix</keyword>
<evidence type="ECO:0000313" key="19">
    <source>
        <dbReference type="Proteomes" id="UP000594260"/>
    </source>
</evidence>
<dbReference type="GO" id="GO:0006508">
    <property type="term" value="P:proteolysis"/>
    <property type="evidence" value="ECO:0007669"/>
    <property type="project" value="UniProtKB-KW"/>
</dbReference>
<reference evidence="18" key="1">
    <citation type="submission" date="2021-01" db="UniProtKB">
        <authorList>
            <consortium name="EnsemblMetazoa"/>
        </authorList>
    </citation>
    <scope>IDENTIFICATION</scope>
</reference>
<keyword evidence="8" id="KW-0963">Cytoplasm</keyword>
<evidence type="ECO:0000256" key="15">
    <source>
        <dbReference type="ARBA" id="ARBA00032119"/>
    </source>
</evidence>
<evidence type="ECO:0000256" key="11">
    <source>
        <dbReference type="ARBA" id="ARBA00022801"/>
    </source>
</evidence>
<keyword evidence="19" id="KW-1185">Reference proteome</keyword>
<accession>A0A7M7JLT3</accession>
<keyword evidence="11" id="KW-0378">Hydrolase</keyword>
<dbReference type="Pfam" id="PF03571">
    <property type="entry name" value="Peptidase_M49"/>
    <property type="match status" value="1"/>
</dbReference>
<dbReference type="FunCoup" id="A0A7M7JLT3">
    <property type="interactions" value="1265"/>
</dbReference>
<dbReference type="FunFam" id="3.30.540.30:FF:000002">
    <property type="entry name" value="Dipeptidyl peptidase 3"/>
    <property type="match status" value="1"/>
</dbReference>
<evidence type="ECO:0000256" key="16">
    <source>
        <dbReference type="SAM" id="MobiDB-lite"/>
    </source>
</evidence>
<evidence type="ECO:0000256" key="3">
    <source>
        <dbReference type="ARBA" id="ARBA00004496"/>
    </source>
</evidence>
<evidence type="ECO:0000256" key="14">
    <source>
        <dbReference type="ARBA" id="ARBA00031288"/>
    </source>
</evidence>
<evidence type="ECO:0000256" key="2">
    <source>
        <dbReference type="ARBA" id="ARBA00001947"/>
    </source>
</evidence>
<sequence>MEANSPAAPYKAIPPKEATETVSESDEATQLERETTTVQFIMCSKCSRFSCSCSRLAAEKALPKETAARNDDMSGSLRVKKIAIIVLVVIAIVGIVVGAIWLFASRRSSDNRVATSVSEFTPSLRSFCSTTTSSIHVKKEKLADIEDEQPEPTTYQSNFKNNAQLLSRAVRNPISLHEVAMVDMHYPNDTPFQKLDCDVAFRNLTKEEKLYTHYISRAAWESQIISMFQVSPESPLIFILLDKILRVKSSVPEVVAHLKQNHGFSDDETTAFLVYAGAFMANSGNYRGFGDTKFVPNVSIDKFTSVAKEVLSSDELPFFTKHCIEQLYDYESRVRSLGFPPASITTYWSANCNENDAKFVTEFLNSKKVEVWNSRVFKTAANTDGNDKDEYEIRFASKQLTDEPDTTAEQLIGHKEEYKGRMFKFTRGDYSELMPAIISNLKLAVNTSLNDNQKNMLNEYIKYFDTGSLTAHKNGSRYWIKDKGPTVEAYIGFIETYRDPAGVRAEFEAFTAVVNKESSKVLGELVYHAEEIIKSSLPWPKEFEKDEYLRPDFTALDIVTFSGSSIPAGINIPNYDEIRQNEGFKNVHLLNVVKAGNAAMKIKFVSDEDAELIKMYREAACEVQLALHELLGHGSGKLFSVNESGTLNFNHKNTKNPLNGNEITSYYRPGETFNSIFTDIASSYEECRAECVGIFLSTFPNVLKVFRSVGKEADNLMYVNWLSMMITGLRSLEHYNSDTGKWNQAHANARFVILSVLLEGSENLIEIKIVTNKEDGKPDLLVTLKRDEILKSGKNTIAKFLLKLQVYKATADIESARKMYMEYSQVKKRNSIDFVEIRNIIIDRKRPRAILVQSATRLDKASGEVELLTYDNSPEGFAKSWLDHYPKSEPLYKQIKTLYNKDLKYFPVQ</sequence>
<evidence type="ECO:0000313" key="18">
    <source>
        <dbReference type="EnsemblMetazoa" id="XP_022652407"/>
    </source>
</evidence>
<dbReference type="PANTHER" id="PTHR23422:SF11">
    <property type="entry name" value="DIPEPTIDYL PEPTIDASE 3"/>
    <property type="match status" value="1"/>
</dbReference>
<keyword evidence="17" id="KW-0812">Transmembrane</keyword>
<proteinExistence type="inferred from homology"/>